<proteinExistence type="predicted"/>
<dbReference type="EMBL" id="CP045851">
    <property type="protein sequence ID" value="QGG95602.1"/>
    <property type="molecule type" value="Genomic_DNA"/>
</dbReference>
<gene>
    <name evidence="3" type="ORF">GH723_11125</name>
</gene>
<evidence type="ECO:0000259" key="2">
    <source>
        <dbReference type="Pfam" id="PF05065"/>
    </source>
</evidence>
<name>A0A5Q2RKZ8_9ACTN</name>
<dbReference type="InterPro" id="IPR054612">
    <property type="entry name" value="Phage_capsid-like_C"/>
</dbReference>
<evidence type="ECO:0000313" key="4">
    <source>
        <dbReference type="Proteomes" id="UP000334019"/>
    </source>
</evidence>
<evidence type="ECO:0000313" key="3">
    <source>
        <dbReference type="EMBL" id="QGG95602.1"/>
    </source>
</evidence>
<reference evidence="3 4" key="1">
    <citation type="submission" date="2019-11" db="EMBL/GenBank/DDBJ databases">
        <authorList>
            <person name="He Y."/>
        </authorList>
    </citation>
    <scope>NUCLEOTIDE SEQUENCE [LARGE SCALE GENOMIC DNA]</scope>
    <source>
        <strain evidence="3 4">SCSIO 58843</strain>
    </source>
</reference>
<dbReference type="Pfam" id="PF05065">
    <property type="entry name" value="Phage_capsid"/>
    <property type="match status" value="1"/>
</dbReference>
<protein>
    <submittedName>
        <fullName evidence="3">Phage major capsid protein</fullName>
    </submittedName>
</protein>
<dbReference type="Gene3D" id="3.30.2320.10">
    <property type="entry name" value="hypothetical protein PF0899 domain"/>
    <property type="match status" value="1"/>
</dbReference>
<organism evidence="3 4">
    <name type="scientific">Actinomarinicola tropica</name>
    <dbReference type="NCBI Taxonomy" id="2789776"/>
    <lineage>
        <taxon>Bacteria</taxon>
        <taxon>Bacillati</taxon>
        <taxon>Actinomycetota</taxon>
        <taxon>Acidimicrobiia</taxon>
        <taxon>Acidimicrobiales</taxon>
        <taxon>Iamiaceae</taxon>
        <taxon>Actinomarinicola</taxon>
    </lineage>
</organism>
<dbReference type="SUPFAM" id="SSF56563">
    <property type="entry name" value="Major capsid protein gp5"/>
    <property type="match status" value="1"/>
</dbReference>
<sequence>MMLRSSASQDRVPLWALLCVPRGCSFLRHEEYAMPQYVTPHPRFSAWGPSNLPTVEQVRSGALDSVLNELADTIKDSTDKSISAAAREGRGSGGLLASEQRELDKLKALADAVIDRSDVVMQDFEDRQAQRERREQAAAKVYDRLGTSGTHMSASSASRVGREIAEGVEHVLAGRGTTATVDLEIRNTATEGGDFGQGVPIQFGPVQRTLRARSVVMGLPGVRQVPMDSDKLRFPRIDESDADTAAENSTLTATDPDLDSVTLTAKKYFVYTELSTELEEDFSADALDVIGQNMLDGLARKVDADMLGGTGAGGVVGIRNWPGINTTSVAAVPTSFAKLKEVEYELDAANADLGSAAWVMHPRSWYTLGLIKTGISGDETTLLNPNPQTAARSLLGYSVRTSSQITLTEGAGAGSWVGLVDGSQLVIGVRRAPRVEISRDVAFDRDVIALRATCRYGFAVINPGAVSIATDVRAS</sequence>
<accession>A0A5Q2RKZ8</accession>
<comment type="subcellular location">
    <subcellularLocation>
        <location evidence="1">Virion</location>
    </subcellularLocation>
</comment>
<evidence type="ECO:0000256" key="1">
    <source>
        <dbReference type="ARBA" id="ARBA00004328"/>
    </source>
</evidence>
<dbReference type="Proteomes" id="UP000334019">
    <property type="component" value="Chromosome"/>
</dbReference>
<dbReference type="NCBIfam" id="TIGR01554">
    <property type="entry name" value="major_cap_HK97"/>
    <property type="match status" value="1"/>
</dbReference>
<keyword evidence="4" id="KW-1185">Reference proteome</keyword>
<dbReference type="InterPro" id="IPR024455">
    <property type="entry name" value="Phage_capsid"/>
</dbReference>
<dbReference type="KEGG" id="atq:GH723_11125"/>
<dbReference type="AlphaFoldDB" id="A0A5Q2RKZ8"/>
<feature type="domain" description="Phage capsid-like C-terminal" evidence="2">
    <location>
        <begin position="206"/>
        <end position="468"/>
    </location>
</feature>
<dbReference type="Gene3D" id="3.30.2400.10">
    <property type="entry name" value="Major capsid protein gp5"/>
    <property type="match status" value="1"/>
</dbReference>